<evidence type="ECO:0000256" key="1">
    <source>
        <dbReference type="SAM" id="Phobius"/>
    </source>
</evidence>
<protein>
    <submittedName>
        <fullName evidence="2">Uncharacterized protein</fullName>
    </submittedName>
</protein>
<dbReference type="PROSITE" id="PS51257">
    <property type="entry name" value="PROKAR_LIPOPROTEIN"/>
    <property type="match status" value="1"/>
</dbReference>
<sequence length="63" mass="6842">MKTRRGKIILSIAALCFSILSACIGMGLLADSGLTFGMRVLCGICFMWVPIFVIALISTLFKK</sequence>
<gene>
    <name evidence="2" type="ORF">PMF13cell1_00276</name>
</gene>
<keyword evidence="1" id="KW-1133">Transmembrane helix</keyword>
<feature type="transmembrane region" description="Helical" evidence="1">
    <location>
        <begin position="12"/>
        <end position="30"/>
    </location>
</feature>
<dbReference type="Proteomes" id="UP000289794">
    <property type="component" value="Chromosome"/>
</dbReference>
<feature type="transmembrane region" description="Helical" evidence="1">
    <location>
        <begin position="36"/>
        <end position="61"/>
    </location>
</feature>
<dbReference type="EMBL" id="CP035945">
    <property type="protein sequence ID" value="QBE94783.1"/>
    <property type="molecule type" value="Genomic_DNA"/>
</dbReference>
<dbReference type="AlphaFoldDB" id="A0A4P6LUR0"/>
<proteinExistence type="predicted"/>
<keyword evidence="1" id="KW-0812">Transmembrane</keyword>
<evidence type="ECO:0000313" key="3">
    <source>
        <dbReference type="Proteomes" id="UP000289794"/>
    </source>
</evidence>
<accession>A0A4P6LUR0</accession>
<organism evidence="2 3">
    <name type="scientific">Blautia producta</name>
    <dbReference type="NCBI Taxonomy" id="33035"/>
    <lineage>
        <taxon>Bacteria</taxon>
        <taxon>Bacillati</taxon>
        <taxon>Bacillota</taxon>
        <taxon>Clostridia</taxon>
        <taxon>Lachnospirales</taxon>
        <taxon>Lachnospiraceae</taxon>
        <taxon>Blautia</taxon>
    </lineage>
</organism>
<name>A0A4P6LUR0_9FIRM</name>
<dbReference type="KEGG" id="bpro:PMF13cell1_00276"/>
<evidence type="ECO:0000313" key="2">
    <source>
        <dbReference type="EMBL" id="QBE94783.1"/>
    </source>
</evidence>
<reference evidence="2 3" key="1">
    <citation type="submission" date="2019-01" db="EMBL/GenBank/DDBJ databases">
        <title>PMF-metabolizing Aryl O-demethylase.</title>
        <authorList>
            <person name="Kim M."/>
        </authorList>
    </citation>
    <scope>NUCLEOTIDE SEQUENCE [LARGE SCALE GENOMIC DNA]</scope>
    <source>
        <strain evidence="2 3">PMF1</strain>
    </source>
</reference>
<keyword evidence="1" id="KW-0472">Membrane</keyword>